<dbReference type="PANTHER" id="PTHR23264">
    <property type="entry name" value="NUCLEOTIDE-BINDING PROTEIN NBP35 YEAST -RELATED"/>
    <property type="match status" value="1"/>
</dbReference>
<dbReference type="HAMAP" id="MF_02040">
    <property type="entry name" value="Mrp_NBP35"/>
    <property type="match status" value="1"/>
</dbReference>
<dbReference type="FunFam" id="3.40.50.300:FF:001119">
    <property type="entry name" value="Iron-sulfur cluster carrier protein"/>
    <property type="match status" value="1"/>
</dbReference>
<dbReference type="Pfam" id="PF10609">
    <property type="entry name" value="ParA"/>
    <property type="match status" value="1"/>
</dbReference>
<dbReference type="Gene3D" id="3.40.50.300">
    <property type="entry name" value="P-loop containing nucleotide triphosphate hydrolases"/>
    <property type="match status" value="1"/>
</dbReference>
<dbReference type="GO" id="GO:0140663">
    <property type="term" value="F:ATP-dependent FeS chaperone activity"/>
    <property type="evidence" value="ECO:0007669"/>
    <property type="project" value="InterPro"/>
</dbReference>
<proteinExistence type="inferred from homology"/>
<dbReference type="InterPro" id="IPR027417">
    <property type="entry name" value="P-loop_NTPase"/>
</dbReference>
<keyword evidence="1 6" id="KW-0479">Metal-binding</keyword>
<reference evidence="8 9" key="1">
    <citation type="submission" date="2016-10" db="EMBL/GenBank/DDBJ databases">
        <authorList>
            <person name="Varghese N."/>
            <person name="Submissions S."/>
        </authorList>
    </citation>
    <scope>NUCLEOTIDE SEQUENCE [LARGE SCALE GENOMIC DNA]</scope>
    <source>
        <strain evidence="8 9">WCC6</strain>
    </source>
</reference>
<evidence type="ECO:0000256" key="6">
    <source>
        <dbReference type="HAMAP-Rule" id="MF_02040"/>
    </source>
</evidence>
<evidence type="ECO:0000256" key="4">
    <source>
        <dbReference type="ARBA" id="ARBA00023004"/>
    </source>
</evidence>
<dbReference type="GO" id="GO:0005829">
    <property type="term" value="C:cytosol"/>
    <property type="evidence" value="ECO:0007669"/>
    <property type="project" value="TreeGrafter"/>
</dbReference>
<dbReference type="Proteomes" id="UP000182379">
    <property type="component" value="Unassembled WGS sequence"/>
</dbReference>
<keyword evidence="4 6" id="KW-0408">Iron</keyword>
<comment type="caution">
    <text evidence="8">The sequence shown here is derived from an EMBL/GenBank/DDBJ whole genome shotgun (WGS) entry which is preliminary data.</text>
</comment>
<sequence length="282" mass="30425">MSECDHCDHSHCSGCESNPKQNPQDTAIADFLAHVKHKIVVMSGKGGVGKSTVSVDLALLLSQRGYQVGLMDVDLHGPSVAGMLGFMDKHVQVEGEKLVPFRYSDHLEFLSAQGFLAQQDDALIWRGPLKVGAIRQFMSDTKWDPLDYLIIDCPPGTGDEPLTVVQTIKDAEAIIVTTPQKVALADVRKSLSFCQLGQIPVRGIIENMSGFVCPHCGQEVDIFKAGGGKALAEEKGLPFLGRIPIDPQVVAAEDEGNPLANISEASRKALNAIVDKVVEQDQ</sequence>
<keyword evidence="3 6" id="KW-0067">ATP-binding</keyword>
<gene>
    <name evidence="8" type="ORF">SAMN05216495_11416</name>
</gene>
<comment type="similarity">
    <text evidence="6">Belongs to the Mrp/NBP35 ATP-binding proteins family.</text>
</comment>
<evidence type="ECO:0000256" key="3">
    <source>
        <dbReference type="ARBA" id="ARBA00022840"/>
    </source>
</evidence>
<evidence type="ECO:0000313" key="9">
    <source>
        <dbReference type="Proteomes" id="UP000182379"/>
    </source>
</evidence>
<dbReference type="InterPro" id="IPR033756">
    <property type="entry name" value="YlxH/NBP35"/>
</dbReference>
<evidence type="ECO:0000256" key="7">
    <source>
        <dbReference type="SAM" id="MobiDB-lite"/>
    </source>
</evidence>
<protein>
    <recommendedName>
        <fullName evidence="6">Iron-sulfur cluster carrier protein</fullName>
    </recommendedName>
</protein>
<dbReference type="GO" id="GO:0051536">
    <property type="term" value="F:iron-sulfur cluster binding"/>
    <property type="evidence" value="ECO:0007669"/>
    <property type="project" value="UniProtKB-UniRule"/>
</dbReference>
<evidence type="ECO:0000256" key="5">
    <source>
        <dbReference type="ARBA" id="ARBA00023014"/>
    </source>
</evidence>
<dbReference type="GO" id="GO:0016887">
    <property type="term" value="F:ATP hydrolysis activity"/>
    <property type="evidence" value="ECO:0007669"/>
    <property type="project" value="UniProtKB-UniRule"/>
</dbReference>
<dbReference type="PANTHER" id="PTHR23264:SF19">
    <property type="entry name" value="CYTOSOLIC FE-S CLUSTER ASSEMBLY FACTOR NUBP2"/>
    <property type="match status" value="1"/>
</dbReference>
<dbReference type="SUPFAM" id="SSF52540">
    <property type="entry name" value="P-loop containing nucleoside triphosphate hydrolases"/>
    <property type="match status" value="1"/>
</dbReference>
<dbReference type="InterPro" id="IPR000808">
    <property type="entry name" value="Mrp-like_CS"/>
</dbReference>
<evidence type="ECO:0000313" key="8">
    <source>
        <dbReference type="EMBL" id="SDX14374.1"/>
    </source>
</evidence>
<comment type="subunit">
    <text evidence="6">Homodimer.</text>
</comment>
<dbReference type="CDD" id="cd02037">
    <property type="entry name" value="Mrp_NBP35"/>
    <property type="match status" value="1"/>
</dbReference>
<dbReference type="AlphaFoldDB" id="A0A1H2ZC14"/>
<feature type="binding site" evidence="6">
    <location>
        <begin position="44"/>
        <end position="51"/>
    </location>
    <ligand>
        <name>ATP</name>
        <dbReference type="ChEBI" id="CHEBI:30616"/>
    </ligand>
</feature>
<dbReference type="OMA" id="VSGCPMR"/>
<evidence type="ECO:0000256" key="2">
    <source>
        <dbReference type="ARBA" id="ARBA00022741"/>
    </source>
</evidence>
<dbReference type="RefSeq" id="WP_012938956.1">
    <property type="nucleotide sequence ID" value="NZ_CALAKB010000040.1"/>
</dbReference>
<dbReference type="GO" id="GO:0046872">
    <property type="term" value="F:metal ion binding"/>
    <property type="evidence" value="ECO:0007669"/>
    <property type="project" value="UniProtKB-KW"/>
</dbReference>
<dbReference type="InterPro" id="IPR019591">
    <property type="entry name" value="Mrp/NBP35_ATP-bd"/>
</dbReference>
<dbReference type="GeneID" id="78335306"/>
<evidence type="ECO:0000256" key="1">
    <source>
        <dbReference type="ARBA" id="ARBA00022723"/>
    </source>
</evidence>
<dbReference type="GO" id="GO:0005524">
    <property type="term" value="F:ATP binding"/>
    <property type="evidence" value="ECO:0007669"/>
    <property type="project" value="UniProtKB-UniRule"/>
</dbReference>
<name>A0A1H2ZC14_ACIFE</name>
<keyword evidence="2 6" id="KW-0547">Nucleotide-binding</keyword>
<dbReference type="EMBL" id="FNOP01000014">
    <property type="protein sequence ID" value="SDX14374.1"/>
    <property type="molecule type" value="Genomic_DNA"/>
</dbReference>
<organism evidence="8 9">
    <name type="scientific">Acidaminococcus fermentans</name>
    <dbReference type="NCBI Taxonomy" id="905"/>
    <lineage>
        <taxon>Bacteria</taxon>
        <taxon>Bacillati</taxon>
        <taxon>Bacillota</taxon>
        <taxon>Negativicutes</taxon>
        <taxon>Acidaminococcales</taxon>
        <taxon>Acidaminococcaceae</taxon>
        <taxon>Acidaminococcus</taxon>
    </lineage>
</organism>
<dbReference type="PROSITE" id="PS01215">
    <property type="entry name" value="MRP"/>
    <property type="match status" value="1"/>
</dbReference>
<feature type="region of interest" description="Disordered" evidence="7">
    <location>
        <begin position="1"/>
        <end position="20"/>
    </location>
</feature>
<feature type="compositionally biased region" description="Basic and acidic residues" evidence="7">
    <location>
        <begin position="1"/>
        <end position="11"/>
    </location>
</feature>
<dbReference type="GO" id="GO:0016226">
    <property type="term" value="P:iron-sulfur cluster assembly"/>
    <property type="evidence" value="ECO:0007669"/>
    <property type="project" value="InterPro"/>
</dbReference>
<keyword evidence="5 6" id="KW-0411">Iron-sulfur</keyword>
<accession>A0A1H2ZC14</accession>
<comment type="function">
    <text evidence="6">Binds and transfers iron-sulfur (Fe-S) clusters to target apoproteins. Can hydrolyze ATP.</text>
</comment>
<keyword evidence="6" id="KW-0378">Hydrolase</keyword>